<comment type="caution">
    <text evidence="2">The sequence shown here is derived from an EMBL/GenBank/DDBJ whole genome shotgun (WGS) entry which is preliminary data.</text>
</comment>
<dbReference type="RefSeq" id="WP_380889289.1">
    <property type="nucleotide sequence ID" value="NZ_JBHUDY010000001.1"/>
</dbReference>
<evidence type="ECO:0000256" key="1">
    <source>
        <dbReference type="SAM" id="MobiDB-lite"/>
    </source>
</evidence>
<evidence type="ECO:0000313" key="2">
    <source>
        <dbReference type="EMBL" id="MFD1612409.1"/>
    </source>
</evidence>
<keyword evidence="3" id="KW-1185">Reference proteome</keyword>
<accession>A0ABW4I6B6</accession>
<evidence type="ECO:0008006" key="4">
    <source>
        <dbReference type="Google" id="ProtNLM"/>
    </source>
</evidence>
<protein>
    <recommendedName>
        <fullName evidence="4">Conjugative transfer region protein TrbK</fullName>
    </recommendedName>
</protein>
<gene>
    <name evidence="2" type="ORF">ACFSCW_11410</name>
</gene>
<dbReference type="Proteomes" id="UP001597115">
    <property type="component" value="Unassembled WGS sequence"/>
</dbReference>
<feature type="region of interest" description="Disordered" evidence="1">
    <location>
        <begin position="122"/>
        <end position="173"/>
    </location>
</feature>
<organism evidence="2 3">
    <name type="scientific">Sphingomonas tabacisoli</name>
    <dbReference type="NCBI Taxonomy" id="2249466"/>
    <lineage>
        <taxon>Bacteria</taxon>
        <taxon>Pseudomonadati</taxon>
        <taxon>Pseudomonadota</taxon>
        <taxon>Alphaproteobacteria</taxon>
        <taxon>Sphingomonadales</taxon>
        <taxon>Sphingomonadaceae</taxon>
        <taxon>Sphingomonas</taxon>
    </lineage>
</organism>
<reference evidence="3" key="1">
    <citation type="journal article" date="2019" name="Int. J. Syst. Evol. Microbiol.">
        <title>The Global Catalogue of Microorganisms (GCM) 10K type strain sequencing project: providing services to taxonomists for standard genome sequencing and annotation.</title>
        <authorList>
            <consortium name="The Broad Institute Genomics Platform"/>
            <consortium name="The Broad Institute Genome Sequencing Center for Infectious Disease"/>
            <person name="Wu L."/>
            <person name="Ma J."/>
        </authorList>
    </citation>
    <scope>NUCLEOTIDE SEQUENCE [LARGE SCALE GENOMIC DNA]</scope>
    <source>
        <strain evidence="3">CGMCC 1.16275</strain>
    </source>
</reference>
<name>A0ABW4I6B6_9SPHN</name>
<dbReference type="EMBL" id="JBHUDY010000001">
    <property type="protein sequence ID" value="MFD1612409.1"/>
    <property type="molecule type" value="Genomic_DNA"/>
</dbReference>
<feature type="compositionally biased region" description="Basic and acidic residues" evidence="1">
    <location>
        <begin position="125"/>
        <end position="138"/>
    </location>
</feature>
<sequence length="173" mass="18461">MRSIDRKASWFGAVALLISGGVGVGALASSLTSDALVWRAPARMAMTDPPISAPVDQASAGQAWARSAFDGGLRQCPQMNDDFLAACQAEMKKLAERPAFPAGSYGGPLLVTKVETASYDGGWDAQDRLETPRREPRQVEPVPLPEPTPEEATFEPTPDNYPAAAKDDVPTLY</sequence>
<proteinExistence type="predicted"/>
<evidence type="ECO:0000313" key="3">
    <source>
        <dbReference type="Proteomes" id="UP001597115"/>
    </source>
</evidence>